<keyword evidence="2" id="KW-0328">Glycosyltransferase</keyword>
<dbReference type="EMBL" id="CP011125">
    <property type="protein sequence ID" value="AKF09667.1"/>
    <property type="molecule type" value="Genomic_DNA"/>
</dbReference>
<evidence type="ECO:0000313" key="6">
    <source>
        <dbReference type="Proteomes" id="UP000034883"/>
    </source>
</evidence>
<dbReference type="AlphaFoldDB" id="A0A0F6W7W1"/>
<reference evidence="5 6" key="1">
    <citation type="submission" date="2015-03" db="EMBL/GenBank/DDBJ databases">
        <title>Genome assembly of Sandaracinus amylolyticus DSM 53668.</title>
        <authorList>
            <person name="Sharma G."/>
            <person name="Subramanian S."/>
        </authorList>
    </citation>
    <scope>NUCLEOTIDE SEQUENCE [LARGE SCALE GENOMIC DNA]</scope>
    <source>
        <strain evidence="5 6">DSM 53668</strain>
    </source>
</reference>
<dbReference type="STRING" id="927083.DB32_006816"/>
<keyword evidence="3 5" id="KW-0808">Transferase</keyword>
<evidence type="ECO:0000313" key="5">
    <source>
        <dbReference type="EMBL" id="AKF09667.1"/>
    </source>
</evidence>
<dbReference type="Proteomes" id="UP000034883">
    <property type="component" value="Chromosome"/>
</dbReference>
<feature type="domain" description="Glycosyltransferase 2-like" evidence="4">
    <location>
        <begin position="42"/>
        <end position="218"/>
    </location>
</feature>
<proteinExistence type="inferred from homology"/>
<name>A0A0F6W7W1_9BACT</name>
<keyword evidence="6" id="KW-1185">Reference proteome</keyword>
<dbReference type="PANTHER" id="PTHR43179:SF12">
    <property type="entry name" value="GALACTOFURANOSYLTRANSFERASE GLFT2"/>
    <property type="match status" value="1"/>
</dbReference>
<evidence type="ECO:0000256" key="2">
    <source>
        <dbReference type="ARBA" id="ARBA00022676"/>
    </source>
</evidence>
<dbReference type="Gene3D" id="3.90.550.10">
    <property type="entry name" value="Spore Coat Polysaccharide Biosynthesis Protein SpsA, Chain A"/>
    <property type="match status" value="1"/>
</dbReference>
<accession>A0A0F6W7W1</accession>
<evidence type="ECO:0000256" key="1">
    <source>
        <dbReference type="ARBA" id="ARBA00006739"/>
    </source>
</evidence>
<dbReference type="GO" id="GO:0016757">
    <property type="term" value="F:glycosyltransferase activity"/>
    <property type="evidence" value="ECO:0007669"/>
    <property type="project" value="UniProtKB-KW"/>
</dbReference>
<dbReference type="Pfam" id="PF00535">
    <property type="entry name" value="Glycos_transf_2"/>
    <property type="match status" value="1"/>
</dbReference>
<sequence>MMRPIISFSPLAREAVERFATALERSVPERPLARLSARPAVSVVIPIFNAPYALDRCLRSIRTSDTPETTEIVLVDDHSSDRRVDDVCTAFAASWRRTKHLRNSRNLGFVSTVNRGIRESAPDHDVLLLNSDTEATPGWLPRLSVAAHLDDATASVCALSNAAGVYSVPRAYGDHELPPGVTAPMAQRVLGFVSERALDPVPSTSGFCMLIKRRAIERVGYLDDKLFLRGYGEENDWNERASRVGLVHRVDCSRFILHARGLSFGAAREQLKRKNSRILQVLHPGHAAALRAWEKQDALGTVRTRYGALLDELRNASEAARRAFFEAPVSLVVGTDPPPGGWDDRGARISVLCRADGTVEIDLFGVARARPPGLDARRAVFELAYRWDPTHLDVREPELRDRLRDVAGIFGLEKSFVEPASMNGSTESSEM</sequence>
<protein>
    <submittedName>
        <fullName evidence="5">Glycosyltransferase</fullName>
    </submittedName>
</protein>
<comment type="similarity">
    <text evidence="1">Belongs to the glycosyltransferase 2 family.</text>
</comment>
<dbReference type="InterPro" id="IPR029044">
    <property type="entry name" value="Nucleotide-diphossugar_trans"/>
</dbReference>
<gene>
    <name evidence="5" type="ORF">DB32_006816</name>
</gene>
<dbReference type="InterPro" id="IPR001173">
    <property type="entry name" value="Glyco_trans_2-like"/>
</dbReference>
<organism evidence="5 6">
    <name type="scientific">Sandaracinus amylolyticus</name>
    <dbReference type="NCBI Taxonomy" id="927083"/>
    <lineage>
        <taxon>Bacteria</taxon>
        <taxon>Pseudomonadati</taxon>
        <taxon>Myxococcota</taxon>
        <taxon>Polyangia</taxon>
        <taxon>Polyangiales</taxon>
        <taxon>Sandaracinaceae</taxon>
        <taxon>Sandaracinus</taxon>
    </lineage>
</organism>
<dbReference type="PANTHER" id="PTHR43179">
    <property type="entry name" value="RHAMNOSYLTRANSFERASE WBBL"/>
    <property type="match status" value="1"/>
</dbReference>
<evidence type="ECO:0000256" key="3">
    <source>
        <dbReference type="ARBA" id="ARBA00022679"/>
    </source>
</evidence>
<dbReference type="SUPFAM" id="SSF53448">
    <property type="entry name" value="Nucleotide-diphospho-sugar transferases"/>
    <property type="match status" value="1"/>
</dbReference>
<dbReference type="KEGG" id="samy:DB32_006816"/>
<evidence type="ECO:0000259" key="4">
    <source>
        <dbReference type="Pfam" id="PF00535"/>
    </source>
</evidence>